<comment type="caution">
    <text evidence="7">The sequence shown here is derived from an EMBL/GenBank/DDBJ whole genome shotgun (WGS) entry which is preliminary data.</text>
</comment>
<evidence type="ECO:0000313" key="8">
    <source>
        <dbReference type="Proteomes" id="UP000789739"/>
    </source>
</evidence>
<keyword evidence="2" id="KW-0653">Protein transport</keyword>
<dbReference type="Proteomes" id="UP000789739">
    <property type="component" value="Unassembled WGS sequence"/>
</dbReference>
<dbReference type="GO" id="GO:0030479">
    <property type="term" value="C:actin cortical patch"/>
    <property type="evidence" value="ECO:0007669"/>
    <property type="project" value="TreeGrafter"/>
</dbReference>
<feature type="domain" description="GAT" evidence="6">
    <location>
        <begin position="193"/>
        <end position="281"/>
    </location>
</feature>
<keyword evidence="8" id="KW-1185">Reference proteome</keyword>
<dbReference type="InterPro" id="IPR038425">
    <property type="entry name" value="GAT_sf"/>
</dbReference>
<dbReference type="Gene3D" id="1.25.40.90">
    <property type="match status" value="1"/>
</dbReference>
<dbReference type="GO" id="GO:0007015">
    <property type="term" value="P:actin filament organization"/>
    <property type="evidence" value="ECO:0007669"/>
    <property type="project" value="InterPro"/>
</dbReference>
<dbReference type="SMART" id="SM00288">
    <property type="entry name" value="VHS"/>
    <property type="match status" value="1"/>
</dbReference>
<dbReference type="GO" id="GO:0051666">
    <property type="term" value="P:actin cortical patch localization"/>
    <property type="evidence" value="ECO:0007669"/>
    <property type="project" value="TreeGrafter"/>
</dbReference>
<dbReference type="PANTHER" id="PTHR47789">
    <property type="entry name" value="LAS SEVENTEEN-BINDING PROTEIN 5"/>
    <property type="match status" value="1"/>
</dbReference>
<dbReference type="InterPro" id="IPR002014">
    <property type="entry name" value="VHS_dom"/>
</dbReference>
<dbReference type="SUPFAM" id="SSF48464">
    <property type="entry name" value="ENTH/VHS domain"/>
    <property type="match status" value="1"/>
</dbReference>
<dbReference type="PANTHER" id="PTHR47789:SF2">
    <property type="entry name" value="VHS DOMAIN-CONTAINING PROTEIN"/>
    <property type="match status" value="1"/>
</dbReference>
<dbReference type="PROSITE" id="PS50909">
    <property type="entry name" value="GAT"/>
    <property type="match status" value="1"/>
</dbReference>
<dbReference type="GO" id="GO:0015031">
    <property type="term" value="P:protein transport"/>
    <property type="evidence" value="ECO:0007669"/>
    <property type="project" value="UniProtKB-KW"/>
</dbReference>
<evidence type="ECO:0000256" key="2">
    <source>
        <dbReference type="ARBA" id="ARBA00022927"/>
    </source>
</evidence>
<dbReference type="GO" id="GO:0007034">
    <property type="term" value="P:vacuolar transport"/>
    <property type="evidence" value="ECO:0007669"/>
    <property type="project" value="UniProtKB-ARBA"/>
</dbReference>
<sequence>MRIFDRSKTVISENLASDTRNWIVIHTILPSPFPSLQHADLVIFQCAESEQAVNKAEDDWALIAKICDTVNASDSGAKEAAKFVRKKLVRSQNTPAVQARTITVLRSLADNCGAKFHAELASKKFLDNIEQVATASNTDAATKVSLINLLADLAERFKNEPSLYPISNLYGKIMQKEITITGRVIQSNPTWNNPMAAMTDDIEVAKNAAQVLNQTLAFTDPESEDITKNELIQEFYNKCKQINQRLAKHLAEVTDEQLINTLIIVNQELLNSFKLYDDMVDRRNVGLAKAESKQITRPSAGEHFYDISEGAGVGPSKPQKHGNFNPFTDDNEAIYDPQISGPSEKALGKLPANNVEDDQPSSYTNEYSSGLAVPLSPEYHTSSAMSGQRREDLLIQN</sequence>
<dbReference type="Pfam" id="PF03127">
    <property type="entry name" value="GAT"/>
    <property type="match status" value="1"/>
</dbReference>
<evidence type="ECO:0000256" key="3">
    <source>
        <dbReference type="SAM" id="Coils"/>
    </source>
</evidence>
<protein>
    <submittedName>
        <fullName evidence="7">5131_t:CDS:1</fullName>
    </submittedName>
</protein>
<dbReference type="PROSITE" id="PS50179">
    <property type="entry name" value="VHS"/>
    <property type="match status" value="1"/>
</dbReference>
<feature type="domain" description="VHS" evidence="5">
    <location>
        <begin position="57"/>
        <end position="181"/>
    </location>
</feature>
<dbReference type="GO" id="GO:0035091">
    <property type="term" value="F:phosphatidylinositol binding"/>
    <property type="evidence" value="ECO:0007669"/>
    <property type="project" value="InterPro"/>
</dbReference>
<dbReference type="CDD" id="cd21383">
    <property type="entry name" value="GAT_GGA_Tom1-like"/>
    <property type="match status" value="1"/>
</dbReference>
<proteinExistence type="predicted"/>
<evidence type="ECO:0000259" key="5">
    <source>
        <dbReference type="PROSITE" id="PS50179"/>
    </source>
</evidence>
<dbReference type="CDD" id="cd16980">
    <property type="entry name" value="VHS_Lsb5"/>
    <property type="match status" value="1"/>
</dbReference>
<feature type="region of interest" description="Disordered" evidence="4">
    <location>
        <begin position="312"/>
        <end position="397"/>
    </location>
</feature>
<keyword evidence="1" id="KW-0813">Transport</keyword>
<dbReference type="InterPro" id="IPR004152">
    <property type="entry name" value="GAT_dom"/>
</dbReference>
<reference evidence="7" key="1">
    <citation type="submission" date="2021-06" db="EMBL/GenBank/DDBJ databases">
        <authorList>
            <person name="Kallberg Y."/>
            <person name="Tangrot J."/>
            <person name="Rosling A."/>
        </authorList>
    </citation>
    <scope>NUCLEOTIDE SEQUENCE</scope>
    <source>
        <strain evidence="7">BR232B</strain>
    </source>
</reference>
<evidence type="ECO:0000256" key="4">
    <source>
        <dbReference type="SAM" id="MobiDB-lite"/>
    </source>
</evidence>
<evidence type="ECO:0000259" key="6">
    <source>
        <dbReference type="PROSITE" id="PS50909"/>
    </source>
</evidence>
<evidence type="ECO:0000256" key="1">
    <source>
        <dbReference type="ARBA" id="ARBA00022448"/>
    </source>
</evidence>
<dbReference type="AlphaFoldDB" id="A0A9N8VN91"/>
<dbReference type="GO" id="GO:0006897">
    <property type="term" value="P:endocytosis"/>
    <property type="evidence" value="ECO:0007669"/>
    <property type="project" value="InterPro"/>
</dbReference>
<dbReference type="GO" id="GO:0043130">
    <property type="term" value="F:ubiquitin binding"/>
    <property type="evidence" value="ECO:0007669"/>
    <property type="project" value="InterPro"/>
</dbReference>
<feature type="compositionally biased region" description="Basic and acidic residues" evidence="4">
    <location>
        <begin position="388"/>
        <end position="397"/>
    </location>
</feature>
<dbReference type="OrthoDB" id="10255964at2759"/>
<dbReference type="InterPro" id="IPR008942">
    <property type="entry name" value="ENTH_VHS"/>
</dbReference>
<dbReference type="SUPFAM" id="SSF89009">
    <property type="entry name" value="GAT-like domain"/>
    <property type="match status" value="1"/>
</dbReference>
<accession>A0A9N8VN91</accession>
<organism evidence="7 8">
    <name type="scientific">Paraglomus brasilianum</name>
    <dbReference type="NCBI Taxonomy" id="144538"/>
    <lineage>
        <taxon>Eukaryota</taxon>
        <taxon>Fungi</taxon>
        <taxon>Fungi incertae sedis</taxon>
        <taxon>Mucoromycota</taxon>
        <taxon>Glomeromycotina</taxon>
        <taxon>Glomeromycetes</taxon>
        <taxon>Paraglomerales</taxon>
        <taxon>Paraglomeraceae</taxon>
        <taxon>Paraglomus</taxon>
    </lineage>
</organism>
<keyword evidence="3" id="KW-0175">Coiled coil</keyword>
<feature type="coiled-coil region" evidence="3">
    <location>
        <begin position="195"/>
        <end position="252"/>
    </location>
</feature>
<dbReference type="InterPro" id="IPR045007">
    <property type="entry name" value="LSB5"/>
</dbReference>
<dbReference type="EMBL" id="CAJVPI010000029">
    <property type="protein sequence ID" value="CAG8460805.1"/>
    <property type="molecule type" value="Genomic_DNA"/>
</dbReference>
<dbReference type="Gene3D" id="1.20.58.160">
    <property type="match status" value="1"/>
</dbReference>
<gene>
    <name evidence="7" type="ORF">PBRASI_LOCUS568</name>
</gene>
<dbReference type="Pfam" id="PF00790">
    <property type="entry name" value="VHS"/>
    <property type="match status" value="1"/>
</dbReference>
<name>A0A9N8VN91_9GLOM</name>
<evidence type="ECO:0000313" key="7">
    <source>
        <dbReference type="EMBL" id="CAG8460805.1"/>
    </source>
</evidence>